<comment type="similarity">
    <text evidence="4">Belongs to the class I-like SAM-binding methyltransferase superfamily. Cation-dependent O-methyltransferase family.</text>
</comment>
<dbReference type="GO" id="GO:0032259">
    <property type="term" value="P:methylation"/>
    <property type="evidence" value="ECO:0007669"/>
    <property type="project" value="UniProtKB-KW"/>
</dbReference>
<keyword evidence="2" id="KW-0808">Transferase</keyword>
<evidence type="ECO:0000256" key="2">
    <source>
        <dbReference type="ARBA" id="ARBA00022679"/>
    </source>
</evidence>
<organism evidence="5 6">
    <name type="scientific">Frankliniella occidentalis</name>
    <name type="common">Western flower thrips</name>
    <name type="synonym">Euthrips occidentalis</name>
    <dbReference type="NCBI Taxonomy" id="133901"/>
    <lineage>
        <taxon>Eukaryota</taxon>
        <taxon>Metazoa</taxon>
        <taxon>Ecdysozoa</taxon>
        <taxon>Arthropoda</taxon>
        <taxon>Hexapoda</taxon>
        <taxon>Insecta</taxon>
        <taxon>Pterygota</taxon>
        <taxon>Neoptera</taxon>
        <taxon>Paraneoptera</taxon>
        <taxon>Thysanoptera</taxon>
        <taxon>Terebrantia</taxon>
        <taxon>Thripoidea</taxon>
        <taxon>Thripidae</taxon>
        <taxon>Frankliniella</taxon>
    </lineage>
</organism>
<protein>
    <submittedName>
        <fullName evidence="6">Catechol O-methyltransferase-like</fullName>
    </submittedName>
</protein>
<evidence type="ECO:0000256" key="4">
    <source>
        <dbReference type="ARBA" id="ARBA00023453"/>
    </source>
</evidence>
<sequence>MAQTSQMQQPKQNIYGAGHLLEENLEAYTATTFQPVDDVLKEVVDRAARNQLPPLHVDSLDGLTLEVVIRMAGYKKMVEVGTLAGYSGIQIARAIGPDGHLHTIEVIPQFAEVAKESFRKAGVEDRVTVHVGSAAEVLQRLSKLGPFDAVFIDADKENYPVYLDWAEENIRVGGAVFADNTFGFGHVWREADTIVDNPKLRGQVAGLRKINARLANNPNYRATILPTNQGLTMAVRLK</sequence>
<dbReference type="KEGG" id="foc:113205684"/>
<evidence type="ECO:0000256" key="1">
    <source>
        <dbReference type="ARBA" id="ARBA00022603"/>
    </source>
</evidence>
<keyword evidence="5" id="KW-1185">Reference proteome</keyword>
<reference evidence="6" key="2">
    <citation type="submission" date="2025-08" db="UniProtKB">
        <authorList>
            <consortium name="RefSeq"/>
        </authorList>
    </citation>
    <scope>IDENTIFICATION</scope>
    <source>
        <tissue evidence="6">Whole organism</tissue>
    </source>
</reference>
<dbReference type="GO" id="GO:0008757">
    <property type="term" value="F:S-adenosylmethionine-dependent methyltransferase activity"/>
    <property type="evidence" value="ECO:0007669"/>
    <property type="project" value="TreeGrafter"/>
</dbReference>
<reference evidence="6" key="1">
    <citation type="journal article" date="2018" name="Proc. Natl. Acad. Sci. U.S.A.">
        <title>Phylogenomics and the evolution of hemipteroid insects.</title>
        <authorList>
            <person name="Johnson K.P."/>
            <person name="Dietrich C.H."/>
            <person name="Friedrich F."/>
            <person name="Beutel R.G."/>
            <person name="Wipfler B."/>
            <person name="Peters R.S."/>
            <person name="Allen J.M."/>
            <person name="Petersen M."/>
            <person name="Donath A."/>
            <person name="Walden K.K."/>
            <person name="Kozlov A.M."/>
            <person name="Podsiadlowski L."/>
            <person name="Mayer C."/>
            <person name="Meusemann K."/>
            <person name="Vasilikopoulos A."/>
            <person name="Waterhouse R.M."/>
            <person name="Cameron S.L."/>
            <person name="Weirauch C."/>
            <person name="Swanson D.R."/>
            <person name="Percy D.M."/>
            <person name="Hardy N.B."/>
            <person name="Terry I."/>
            <person name="Liu S."/>
            <person name="Zhou X."/>
            <person name="Misof B."/>
            <person name="Robertson H.M."/>
            <person name="Yoshizawa K."/>
        </authorList>
    </citation>
    <scope>NUCLEOTIDE SEQUENCE</scope>
    <source>
        <tissue evidence="6">Whole organism</tissue>
    </source>
</reference>
<name>A0A9C6XBJ7_FRAOC</name>
<dbReference type="InterPro" id="IPR002935">
    <property type="entry name" value="SAM_O-MeTrfase"/>
</dbReference>
<keyword evidence="1" id="KW-0489">Methyltransferase</keyword>
<dbReference type="PROSITE" id="PS51682">
    <property type="entry name" value="SAM_OMT_I"/>
    <property type="match status" value="1"/>
</dbReference>
<proteinExistence type="inferred from homology"/>
<keyword evidence="3" id="KW-0949">S-adenosyl-L-methionine</keyword>
<accession>A0A9C6XBJ7</accession>
<evidence type="ECO:0000313" key="5">
    <source>
        <dbReference type="Proteomes" id="UP000504606"/>
    </source>
</evidence>
<dbReference type="RefSeq" id="XP_052132520.1">
    <property type="nucleotide sequence ID" value="XM_052276560.1"/>
</dbReference>
<dbReference type="SUPFAM" id="SSF53335">
    <property type="entry name" value="S-adenosyl-L-methionine-dependent methyltransferases"/>
    <property type="match status" value="1"/>
</dbReference>
<dbReference type="InterPro" id="IPR029063">
    <property type="entry name" value="SAM-dependent_MTases_sf"/>
</dbReference>
<evidence type="ECO:0000256" key="3">
    <source>
        <dbReference type="ARBA" id="ARBA00022691"/>
    </source>
</evidence>
<gene>
    <name evidence="6" type="primary">LOC113205684</name>
</gene>
<evidence type="ECO:0000313" key="6">
    <source>
        <dbReference type="RefSeq" id="XP_052132520.1"/>
    </source>
</evidence>
<dbReference type="GeneID" id="113205684"/>
<dbReference type="Pfam" id="PF01596">
    <property type="entry name" value="Methyltransf_3"/>
    <property type="match status" value="1"/>
</dbReference>
<dbReference type="InterPro" id="IPR050362">
    <property type="entry name" value="Cation-dep_OMT"/>
</dbReference>
<dbReference type="AlphaFoldDB" id="A0A9C6XBJ7"/>
<dbReference type="Gene3D" id="3.40.50.150">
    <property type="entry name" value="Vaccinia Virus protein VP39"/>
    <property type="match status" value="1"/>
</dbReference>
<dbReference type="GO" id="GO:0008171">
    <property type="term" value="F:O-methyltransferase activity"/>
    <property type="evidence" value="ECO:0007669"/>
    <property type="project" value="InterPro"/>
</dbReference>
<dbReference type="OrthoDB" id="8180100at2759"/>
<dbReference type="PANTHER" id="PTHR10509:SF14">
    <property type="entry name" value="CAFFEOYL-COA O-METHYLTRANSFERASE 3-RELATED"/>
    <property type="match status" value="1"/>
</dbReference>
<dbReference type="Proteomes" id="UP000504606">
    <property type="component" value="Unplaced"/>
</dbReference>
<dbReference type="PANTHER" id="PTHR10509">
    <property type="entry name" value="O-METHYLTRANSFERASE-RELATED"/>
    <property type="match status" value="1"/>
</dbReference>